<dbReference type="NCBIfam" id="TIGR00472">
    <property type="entry name" value="pheT_bact"/>
    <property type="match status" value="1"/>
</dbReference>
<keyword evidence="13 15" id="KW-0030">Aminoacyl-tRNA synthetase</keyword>
<dbReference type="InterPro" id="IPR005146">
    <property type="entry name" value="B3/B4_tRNA-bd"/>
</dbReference>
<feature type="binding site" evidence="15">
    <location>
        <position position="461"/>
    </location>
    <ligand>
        <name>Mg(2+)</name>
        <dbReference type="ChEBI" id="CHEBI:18420"/>
        <note>shared with alpha subunit</note>
    </ligand>
</feature>
<dbReference type="PANTHER" id="PTHR10947">
    <property type="entry name" value="PHENYLALANYL-TRNA SYNTHETASE BETA CHAIN AND LEUCINE-RICH REPEAT-CONTAINING PROTEIN 47"/>
    <property type="match status" value="1"/>
</dbReference>
<dbReference type="InterPro" id="IPR045060">
    <property type="entry name" value="Phe-tRNA-ligase_IIc_bsu"/>
</dbReference>
<evidence type="ECO:0000256" key="12">
    <source>
        <dbReference type="ARBA" id="ARBA00022917"/>
    </source>
</evidence>
<dbReference type="InterPro" id="IPR020825">
    <property type="entry name" value="Phe-tRNA_synthase-like_B3/B4"/>
</dbReference>
<comment type="subcellular location">
    <subcellularLocation>
        <location evidence="1 15">Cytoplasm</location>
    </subcellularLocation>
</comment>
<dbReference type="SMART" id="SM00873">
    <property type="entry name" value="B3_4"/>
    <property type="match status" value="1"/>
</dbReference>
<dbReference type="Gene3D" id="3.50.40.10">
    <property type="entry name" value="Phenylalanyl-trna Synthetase, Chain B, domain 3"/>
    <property type="match status" value="1"/>
</dbReference>
<dbReference type="Pfam" id="PF17759">
    <property type="entry name" value="tRNA_synthFbeta"/>
    <property type="match status" value="1"/>
</dbReference>
<feature type="domain" description="B5" evidence="19">
    <location>
        <begin position="408"/>
        <end position="483"/>
    </location>
</feature>
<dbReference type="InterPro" id="IPR002547">
    <property type="entry name" value="tRNA-bd_dom"/>
</dbReference>
<protein>
    <recommendedName>
        <fullName evidence="15">Phenylalanine--tRNA ligase beta subunit</fullName>
        <ecNumber evidence="15">6.1.1.20</ecNumber>
    </recommendedName>
    <alternativeName>
        <fullName evidence="15">Phenylalanyl-tRNA synthetase beta subunit</fullName>
        <shortName evidence="15">PheRS</shortName>
    </alternativeName>
</protein>
<evidence type="ECO:0000256" key="3">
    <source>
        <dbReference type="ARBA" id="ARBA00011209"/>
    </source>
</evidence>
<evidence type="ECO:0000256" key="8">
    <source>
        <dbReference type="ARBA" id="ARBA00022741"/>
    </source>
</evidence>
<dbReference type="EC" id="6.1.1.20" evidence="15"/>
<dbReference type="FunFam" id="3.50.40.10:FF:000001">
    <property type="entry name" value="Phenylalanine--tRNA ligase beta subunit"/>
    <property type="match status" value="1"/>
</dbReference>
<dbReference type="CDD" id="cd02796">
    <property type="entry name" value="tRNA_bind_bactPheRS"/>
    <property type="match status" value="1"/>
</dbReference>
<dbReference type="NCBIfam" id="NF045760">
    <property type="entry name" value="YtpR"/>
    <property type="match status" value="1"/>
</dbReference>
<evidence type="ECO:0000259" key="18">
    <source>
        <dbReference type="PROSITE" id="PS51447"/>
    </source>
</evidence>
<dbReference type="GO" id="GO:0006432">
    <property type="term" value="P:phenylalanyl-tRNA aminoacylation"/>
    <property type="evidence" value="ECO:0007669"/>
    <property type="project" value="UniProtKB-UniRule"/>
</dbReference>
<evidence type="ECO:0000256" key="9">
    <source>
        <dbReference type="ARBA" id="ARBA00022840"/>
    </source>
</evidence>
<dbReference type="GO" id="GO:0016740">
    <property type="term" value="F:transferase activity"/>
    <property type="evidence" value="ECO:0007669"/>
    <property type="project" value="UniProtKB-ARBA"/>
</dbReference>
<evidence type="ECO:0000256" key="13">
    <source>
        <dbReference type="ARBA" id="ARBA00023146"/>
    </source>
</evidence>
<feature type="binding site" evidence="15">
    <location>
        <position position="467"/>
    </location>
    <ligand>
        <name>Mg(2+)</name>
        <dbReference type="ChEBI" id="CHEBI:18420"/>
        <note>shared with alpha subunit</note>
    </ligand>
</feature>
<dbReference type="Proteomes" id="UP000276437">
    <property type="component" value="Chromosome"/>
</dbReference>
<dbReference type="KEGG" id="mana:MAMMFC1_03547"/>
<dbReference type="InterPro" id="IPR033714">
    <property type="entry name" value="tRNA_bind_bactPheRS"/>
</dbReference>
<dbReference type="Pfam" id="PF03484">
    <property type="entry name" value="B5"/>
    <property type="match status" value="1"/>
</dbReference>
<dbReference type="GO" id="GO:0000049">
    <property type="term" value="F:tRNA binding"/>
    <property type="evidence" value="ECO:0007669"/>
    <property type="project" value="UniProtKB-UniRule"/>
</dbReference>
<evidence type="ECO:0000256" key="11">
    <source>
        <dbReference type="ARBA" id="ARBA00022884"/>
    </source>
</evidence>
<dbReference type="FunFam" id="2.40.50.140:FF:000045">
    <property type="entry name" value="Phenylalanine--tRNA ligase beta subunit"/>
    <property type="match status" value="1"/>
</dbReference>
<dbReference type="InterPro" id="IPR041616">
    <property type="entry name" value="PheRS_beta_core"/>
</dbReference>
<dbReference type="Gene3D" id="2.40.50.140">
    <property type="entry name" value="Nucleic acid-binding proteins"/>
    <property type="match status" value="1"/>
</dbReference>
<dbReference type="SUPFAM" id="SSF56037">
    <property type="entry name" value="PheT/TilS domain"/>
    <property type="match status" value="1"/>
</dbReference>
<dbReference type="SMART" id="SM00874">
    <property type="entry name" value="B5"/>
    <property type="match status" value="1"/>
</dbReference>
<comment type="cofactor">
    <cofactor evidence="15">
        <name>Mg(2+)</name>
        <dbReference type="ChEBI" id="CHEBI:18420"/>
    </cofactor>
    <text evidence="15">Binds 2 magnesium ions per tetramer.</text>
</comment>
<dbReference type="SUPFAM" id="SSF46955">
    <property type="entry name" value="Putative DNA-binding domain"/>
    <property type="match status" value="1"/>
</dbReference>
<keyword evidence="8 15" id="KW-0547">Nucleotide-binding</keyword>
<feature type="binding site" evidence="15">
    <location>
        <position position="471"/>
    </location>
    <ligand>
        <name>Mg(2+)</name>
        <dbReference type="ChEBI" id="CHEBI:18420"/>
        <note>shared with alpha subunit</note>
    </ligand>
</feature>
<dbReference type="GO" id="GO:0004826">
    <property type="term" value="F:phenylalanine-tRNA ligase activity"/>
    <property type="evidence" value="ECO:0007669"/>
    <property type="project" value="UniProtKB-UniRule"/>
</dbReference>
<dbReference type="GO" id="GO:0009328">
    <property type="term" value="C:phenylalanine-tRNA ligase complex"/>
    <property type="evidence" value="ECO:0007669"/>
    <property type="project" value="TreeGrafter"/>
</dbReference>
<name>A0A348AP41_9FIRM</name>
<keyword evidence="11 16" id="KW-0694">RNA-binding</keyword>
<reference evidence="20 21" key="1">
    <citation type="journal article" date="2018" name="Int. J. Syst. Evol. Microbiol.">
        <title>Methylomusa anaerophila gen. nov., sp. nov., an anaerobic methanol-utilizing bacterium isolated from a microbial fuel cell.</title>
        <authorList>
            <person name="Amano N."/>
            <person name="Yamamuro A."/>
            <person name="Miyahara M."/>
            <person name="Kouzuma A."/>
            <person name="Abe T."/>
            <person name="Watanabe K."/>
        </authorList>
    </citation>
    <scope>NUCLEOTIDE SEQUENCE [LARGE SCALE GENOMIC DNA]</scope>
    <source>
        <strain evidence="20 21">MMFC1</strain>
    </source>
</reference>
<keyword evidence="6 15" id="KW-0436">Ligase</keyword>
<dbReference type="EMBL" id="AP018449">
    <property type="protein sequence ID" value="BBB92839.1"/>
    <property type="molecule type" value="Genomic_DNA"/>
</dbReference>
<dbReference type="Gene3D" id="3.30.56.10">
    <property type="match status" value="2"/>
</dbReference>
<evidence type="ECO:0000256" key="7">
    <source>
        <dbReference type="ARBA" id="ARBA00022723"/>
    </source>
</evidence>
<keyword evidence="9 15" id="KW-0067">ATP-binding</keyword>
<dbReference type="InterPro" id="IPR005147">
    <property type="entry name" value="tRNA_synthase_B5-dom"/>
</dbReference>
<dbReference type="Gene3D" id="3.30.70.380">
    <property type="entry name" value="Ferrodoxin-fold anticodon-binding domain"/>
    <property type="match status" value="1"/>
</dbReference>
<feature type="binding site" evidence="15">
    <location>
        <position position="470"/>
    </location>
    <ligand>
        <name>Mg(2+)</name>
        <dbReference type="ChEBI" id="CHEBI:18420"/>
        <note>shared with alpha subunit</note>
    </ligand>
</feature>
<evidence type="ECO:0000256" key="15">
    <source>
        <dbReference type="HAMAP-Rule" id="MF_00283"/>
    </source>
</evidence>
<gene>
    <name evidence="15 20" type="primary">pheT</name>
    <name evidence="20" type="ORF">MAMMFC1_03547</name>
</gene>
<evidence type="ECO:0000256" key="2">
    <source>
        <dbReference type="ARBA" id="ARBA00008653"/>
    </source>
</evidence>
<accession>A0A348AP41</accession>
<organism evidence="20 21">
    <name type="scientific">Methylomusa anaerophila</name>
    <dbReference type="NCBI Taxonomy" id="1930071"/>
    <lineage>
        <taxon>Bacteria</taxon>
        <taxon>Bacillati</taxon>
        <taxon>Bacillota</taxon>
        <taxon>Negativicutes</taxon>
        <taxon>Selenomonadales</taxon>
        <taxon>Sporomusaceae</taxon>
        <taxon>Methylomusa</taxon>
    </lineage>
</organism>
<dbReference type="Gene3D" id="3.30.930.10">
    <property type="entry name" value="Bira Bifunctional Protein, Domain 2"/>
    <property type="match status" value="1"/>
</dbReference>
<dbReference type="SMART" id="SM00896">
    <property type="entry name" value="FDX-ACB"/>
    <property type="match status" value="1"/>
</dbReference>
<dbReference type="PROSITE" id="PS51483">
    <property type="entry name" value="B5"/>
    <property type="match status" value="1"/>
</dbReference>
<dbReference type="Pfam" id="PF03147">
    <property type="entry name" value="FDX-ACB"/>
    <property type="match status" value="1"/>
</dbReference>
<dbReference type="Pfam" id="PF03483">
    <property type="entry name" value="B3_4"/>
    <property type="match status" value="1"/>
</dbReference>
<dbReference type="Pfam" id="PF01588">
    <property type="entry name" value="tRNA_bind"/>
    <property type="match status" value="1"/>
</dbReference>
<dbReference type="InterPro" id="IPR045864">
    <property type="entry name" value="aa-tRNA-synth_II/BPL/LPL"/>
</dbReference>
<evidence type="ECO:0000256" key="6">
    <source>
        <dbReference type="ARBA" id="ARBA00022598"/>
    </source>
</evidence>
<dbReference type="FunFam" id="3.30.70.380:FF:000001">
    <property type="entry name" value="Phenylalanine--tRNA ligase beta subunit"/>
    <property type="match status" value="1"/>
</dbReference>
<dbReference type="PROSITE" id="PS50886">
    <property type="entry name" value="TRBD"/>
    <property type="match status" value="1"/>
</dbReference>
<dbReference type="HAMAP" id="MF_00283">
    <property type="entry name" value="Phe_tRNA_synth_beta1"/>
    <property type="match status" value="1"/>
</dbReference>
<dbReference type="PANTHER" id="PTHR10947:SF0">
    <property type="entry name" value="PHENYLALANINE--TRNA LIGASE BETA SUBUNIT"/>
    <property type="match status" value="1"/>
</dbReference>
<dbReference type="InterPro" id="IPR009061">
    <property type="entry name" value="DNA-bd_dom_put_sf"/>
</dbReference>
<dbReference type="InterPro" id="IPR012340">
    <property type="entry name" value="NA-bd_OB-fold"/>
</dbReference>
<dbReference type="AlphaFoldDB" id="A0A348AP41"/>
<evidence type="ECO:0000256" key="16">
    <source>
        <dbReference type="PROSITE-ProRule" id="PRU00209"/>
    </source>
</evidence>
<dbReference type="InterPro" id="IPR036690">
    <property type="entry name" value="Fdx_antiC-bd_sf"/>
</dbReference>
<comment type="similarity">
    <text evidence="2 15">Belongs to the phenylalanyl-tRNA synthetase beta subunit family. Type 1 subfamily.</text>
</comment>
<dbReference type="SUPFAM" id="SSF54991">
    <property type="entry name" value="Anticodon-binding domain of PheRS"/>
    <property type="match status" value="1"/>
</dbReference>
<sequence>MRASIKWLKDYVDINETPEKLADMLTMAGIPVAGIEYLGQNIEGVVTGKIVDIAPHPDADKLSVCRVDSGSEVLTIVTGATNIRKEDIVPVATVGAKLPNGMTIQPAKLRGMMSCGMLCSTDELNIDSKIVPPEARNGIYILAAETPVGVDVRTALGLDDVVLEFELTANRADCFSILGLAREIAVLTGSNIKKPMLSLRESAPDKVNGLADIHIDDPSLCARFAARIFREVKIGPSPVWIQQRIQAAGMRPINNVVDVTNFVMLELGQPLHAYDYDLLSCHSIIVRNPNPGEKITTLDGVKRELEPDMLVIADAVQPVGIAGVMGGLATEVTKNTHTVLLEAASFKGTSIRRTSRALSLRSEASGRFERGVDTANVIRALDRAAKLLEDMGACKVCQGILDVYPGVQLPKQITFSAQEINAYLGTDIPKKTMLDIFKRLEFEVDVQGDCITVTVPTWRGDVTVAADISEEIARIYGYDNVPSTTPVGSMAKGSQSYTQTIIDTVKGLLAGIGFSETMSLSFSHPQVLDKLNVPADSRLRRTIEVLNPITEDFPVLRTTLLGGMMETIARNLSRKNDDLKLYEVGTVYLPARLPLSDFPSEPVMLCGALTGRRHELLWNQSKESVDFYDAKGAVECILEGLGISGYQVSSAEHVSLHPGKTAQFIVDGNVIGYAGEIHPSVLDAFDINRKVYLFEVNVEALEKHASLISEYQSLPKYPAITRDLAIVLPDNVQAGQVEQAIISSAGPLLTGVQLFDVYCGKQVPEGFRSLAFSLTFRSNDRTLTDEEIDTLHKQIVIHIENTFAAKLRV</sequence>
<dbReference type="FunFam" id="3.30.56.10:FF:000002">
    <property type="entry name" value="Phenylalanine--tRNA ligase beta subunit"/>
    <property type="match status" value="1"/>
</dbReference>
<evidence type="ECO:0000313" key="21">
    <source>
        <dbReference type="Proteomes" id="UP000276437"/>
    </source>
</evidence>
<evidence type="ECO:0000256" key="1">
    <source>
        <dbReference type="ARBA" id="ARBA00004496"/>
    </source>
</evidence>
<keyword evidence="12 15" id="KW-0648">Protein biosynthesis</keyword>
<keyword evidence="7 15" id="KW-0479">Metal-binding</keyword>
<evidence type="ECO:0000313" key="20">
    <source>
        <dbReference type="EMBL" id="BBB92839.1"/>
    </source>
</evidence>
<dbReference type="GO" id="GO:0005524">
    <property type="term" value="F:ATP binding"/>
    <property type="evidence" value="ECO:0007669"/>
    <property type="project" value="UniProtKB-UniRule"/>
</dbReference>
<dbReference type="SUPFAM" id="SSF50249">
    <property type="entry name" value="Nucleic acid-binding proteins"/>
    <property type="match status" value="1"/>
</dbReference>
<feature type="domain" description="FDX-ACB" evidence="18">
    <location>
        <begin position="715"/>
        <end position="808"/>
    </location>
</feature>
<evidence type="ECO:0000256" key="5">
    <source>
        <dbReference type="ARBA" id="ARBA00022555"/>
    </source>
</evidence>
<evidence type="ECO:0000256" key="4">
    <source>
        <dbReference type="ARBA" id="ARBA00022490"/>
    </source>
</evidence>
<evidence type="ECO:0000259" key="19">
    <source>
        <dbReference type="PROSITE" id="PS51483"/>
    </source>
</evidence>
<comment type="catalytic activity">
    <reaction evidence="14 15">
        <text>tRNA(Phe) + L-phenylalanine + ATP = L-phenylalanyl-tRNA(Phe) + AMP + diphosphate + H(+)</text>
        <dbReference type="Rhea" id="RHEA:19413"/>
        <dbReference type="Rhea" id="RHEA-COMP:9668"/>
        <dbReference type="Rhea" id="RHEA-COMP:9699"/>
        <dbReference type="ChEBI" id="CHEBI:15378"/>
        <dbReference type="ChEBI" id="CHEBI:30616"/>
        <dbReference type="ChEBI" id="CHEBI:33019"/>
        <dbReference type="ChEBI" id="CHEBI:58095"/>
        <dbReference type="ChEBI" id="CHEBI:78442"/>
        <dbReference type="ChEBI" id="CHEBI:78531"/>
        <dbReference type="ChEBI" id="CHEBI:456215"/>
        <dbReference type="EC" id="6.1.1.20"/>
    </reaction>
</comment>
<dbReference type="GO" id="GO:0000287">
    <property type="term" value="F:magnesium ion binding"/>
    <property type="evidence" value="ECO:0007669"/>
    <property type="project" value="UniProtKB-UniRule"/>
</dbReference>
<keyword evidence="21" id="KW-1185">Reference proteome</keyword>
<keyword evidence="4 15" id="KW-0963">Cytoplasm</keyword>
<evidence type="ECO:0000259" key="17">
    <source>
        <dbReference type="PROSITE" id="PS50886"/>
    </source>
</evidence>
<evidence type="ECO:0000256" key="14">
    <source>
        <dbReference type="ARBA" id="ARBA00049255"/>
    </source>
</evidence>
<proteinExistence type="inferred from homology"/>
<comment type="subunit">
    <text evidence="3 15">Tetramer of two alpha and two beta subunits.</text>
</comment>
<dbReference type="OrthoDB" id="9805455at2"/>
<dbReference type="CDD" id="cd00769">
    <property type="entry name" value="PheRS_beta_core"/>
    <property type="match status" value="1"/>
</dbReference>
<dbReference type="PROSITE" id="PS51447">
    <property type="entry name" value="FDX_ACB"/>
    <property type="match status" value="1"/>
</dbReference>
<dbReference type="GO" id="GO:0140096">
    <property type="term" value="F:catalytic activity, acting on a protein"/>
    <property type="evidence" value="ECO:0007669"/>
    <property type="project" value="UniProtKB-ARBA"/>
</dbReference>
<keyword evidence="10 15" id="KW-0460">Magnesium</keyword>
<dbReference type="SUPFAM" id="SSF55681">
    <property type="entry name" value="Class II aaRS and biotin synthetases"/>
    <property type="match status" value="1"/>
</dbReference>
<evidence type="ECO:0000256" key="10">
    <source>
        <dbReference type="ARBA" id="ARBA00022842"/>
    </source>
</evidence>
<dbReference type="InterPro" id="IPR005121">
    <property type="entry name" value="Fdx_antiC-bd"/>
</dbReference>
<dbReference type="InterPro" id="IPR004532">
    <property type="entry name" value="Phe-tRNA-ligase_IIc_bsu_bact"/>
</dbReference>
<feature type="domain" description="TRNA-binding" evidence="17">
    <location>
        <begin position="39"/>
        <end position="153"/>
    </location>
</feature>
<dbReference type="RefSeq" id="WP_126309751.1">
    <property type="nucleotide sequence ID" value="NZ_AP018449.1"/>
</dbReference>
<keyword evidence="5 16" id="KW-0820">tRNA-binding</keyword>